<dbReference type="SUPFAM" id="SSF51735">
    <property type="entry name" value="NAD(P)-binding Rossmann-fold domains"/>
    <property type="match status" value="1"/>
</dbReference>
<reference evidence="2 3" key="1">
    <citation type="submission" date="2016-03" db="EMBL/GenBank/DDBJ databases">
        <title>Comparison of Bacillus endophyticus and B. anthracis characteristics using whole genome sequence analysis and microbiological techniques.</title>
        <authorList>
            <person name="Lekota K.E."/>
            <person name="Mafofo J."/>
            <person name="Rees J."/>
            <person name="Muchadeyi F.C."/>
            <person name="Madoroba E."/>
            <person name="Van Heerden H."/>
        </authorList>
    </citation>
    <scope>NUCLEOTIDE SEQUENCE [LARGE SCALE GENOMIC DNA]</scope>
    <source>
        <strain evidence="2 3">3631_10C</strain>
    </source>
</reference>
<dbReference type="InterPro" id="IPR036291">
    <property type="entry name" value="NAD(P)-bd_dom_sf"/>
</dbReference>
<dbReference type="Gene3D" id="3.40.50.720">
    <property type="entry name" value="NAD(P)-binding Rossmann-like Domain"/>
    <property type="match status" value="1"/>
</dbReference>
<dbReference type="AlphaFoldDB" id="A0AAX1Q5A8"/>
<dbReference type="Pfam" id="PF13460">
    <property type="entry name" value="NAD_binding_10"/>
    <property type="match status" value="1"/>
</dbReference>
<comment type="caution">
    <text evidence="2">The sequence shown here is derived from an EMBL/GenBank/DDBJ whole genome shotgun (WGS) entry which is preliminary data.</text>
</comment>
<dbReference type="InterPro" id="IPR051604">
    <property type="entry name" value="Ergot_Alk_Oxidoreductase"/>
</dbReference>
<gene>
    <name evidence="2" type="ORF">A3864_19125</name>
</gene>
<accession>A0AAX1Q5A8</accession>
<dbReference type="EMBL" id="LVYK01000055">
    <property type="protein sequence ID" value="RAS73257.1"/>
    <property type="molecule type" value="Genomic_DNA"/>
</dbReference>
<proteinExistence type="predicted"/>
<dbReference type="RefSeq" id="WP_111923043.1">
    <property type="nucleotide sequence ID" value="NZ_LVYK01000055.1"/>
</dbReference>
<name>A0AAX1Q5A8_9BACI</name>
<protein>
    <submittedName>
        <fullName evidence="2">Hydroxylase</fullName>
    </submittedName>
</protein>
<evidence type="ECO:0000313" key="3">
    <source>
        <dbReference type="Proteomes" id="UP000250174"/>
    </source>
</evidence>
<evidence type="ECO:0000259" key="1">
    <source>
        <dbReference type="Pfam" id="PF13460"/>
    </source>
</evidence>
<sequence length="274" mass="31093">MTILVTGATGTVGGHIIEQLNNKGVKIKALSRSIGKAKLPAKVQTVLGDLDKPETLQPHLQDVDSLFLITQSDQSDAKFLTNQRIIQKTKEAKVQKIVVLMDVEGNPIEEVIKTSRMEWTILRPIEFMKNVLYDWVESIQKEGIMRPAFPDSLSARIHEADIATVAVKALTEEGHHKKTYALTGPEALTPRSMLKQISEAIGKPIKLIEMTEREVKTEWKNKGYDEQFINYFIIEMRKTPPKQTYTVLPTIEQVTGKPARTFAQWVHENKHHFE</sequence>
<dbReference type="InterPro" id="IPR016040">
    <property type="entry name" value="NAD(P)-bd_dom"/>
</dbReference>
<dbReference type="PANTHER" id="PTHR43162:SF1">
    <property type="entry name" value="PRESTALK A DIFFERENTIATION PROTEIN A"/>
    <property type="match status" value="1"/>
</dbReference>
<evidence type="ECO:0000313" key="2">
    <source>
        <dbReference type="EMBL" id="RAS73257.1"/>
    </source>
</evidence>
<dbReference type="Proteomes" id="UP000250174">
    <property type="component" value="Unassembled WGS sequence"/>
</dbReference>
<organism evidence="2 3">
    <name type="scientific">Priestia endophytica</name>
    <dbReference type="NCBI Taxonomy" id="135735"/>
    <lineage>
        <taxon>Bacteria</taxon>
        <taxon>Bacillati</taxon>
        <taxon>Bacillota</taxon>
        <taxon>Bacilli</taxon>
        <taxon>Bacillales</taxon>
        <taxon>Bacillaceae</taxon>
        <taxon>Priestia</taxon>
    </lineage>
</organism>
<dbReference type="PANTHER" id="PTHR43162">
    <property type="match status" value="1"/>
</dbReference>
<dbReference type="Gene3D" id="3.90.25.10">
    <property type="entry name" value="UDP-galactose 4-epimerase, domain 1"/>
    <property type="match status" value="1"/>
</dbReference>
<feature type="domain" description="NAD(P)-binding" evidence="1">
    <location>
        <begin position="7"/>
        <end position="100"/>
    </location>
</feature>